<accession>A0A2P5AW78</accession>
<reference evidence="2" key="1">
    <citation type="submission" date="2016-06" db="EMBL/GenBank/DDBJ databases">
        <title>Parallel loss of symbiosis genes in relatives of nitrogen-fixing non-legume Parasponia.</title>
        <authorList>
            <person name="Van Velzen R."/>
            <person name="Holmer R."/>
            <person name="Bu F."/>
            <person name="Rutten L."/>
            <person name="Van Zeijl A."/>
            <person name="Liu W."/>
            <person name="Santuari L."/>
            <person name="Cao Q."/>
            <person name="Sharma T."/>
            <person name="Shen D."/>
            <person name="Roswanjaya Y."/>
            <person name="Wardhani T."/>
            <person name="Kalhor M.S."/>
            <person name="Jansen J."/>
            <person name="Van den Hoogen J."/>
            <person name="Gungor B."/>
            <person name="Hartog M."/>
            <person name="Hontelez J."/>
            <person name="Verver J."/>
            <person name="Yang W.-C."/>
            <person name="Schijlen E."/>
            <person name="Repin R."/>
            <person name="Schilthuizen M."/>
            <person name="Schranz E."/>
            <person name="Heidstra R."/>
            <person name="Miyata K."/>
            <person name="Fedorova E."/>
            <person name="Kohlen W."/>
            <person name="Bisseling T."/>
            <person name="Smit S."/>
            <person name="Geurts R."/>
        </authorList>
    </citation>
    <scope>NUCLEOTIDE SEQUENCE [LARGE SCALE GENOMIC DNA]</scope>
    <source>
        <strain evidence="2">cv. WU1-14</strain>
    </source>
</reference>
<dbReference type="AlphaFoldDB" id="A0A2P5AW78"/>
<proteinExistence type="predicted"/>
<organism evidence="1 2">
    <name type="scientific">Parasponia andersonii</name>
    <name type="common">Sponia andersonii</name>
    <dbReference type="NCBI Taxonomy" id="3476"/>
    <lineage>
        <taxon>Eukaryota</taxon>
        <taxon>Viridiplantae</taxon>
        <taxon>Streptophyta</taxon>
        <taxon>Embryophyta</taxon>
        <taxon>Tracheophyta</taxon>
        <taxon>Spermatophyta</taxon>
        <taxon>Magnoliopsida</taxon>
        <taxon>eudicotyledons</taxon>
        <taxon>Gunneridae</taxon>
        <taxon>Pentapetalae</taxon>
        <taxon>rosids</taxon>
        <taxon>fabids</taxon>
        <taxon>Rosales</taxon>
        <taxon>Cannabaceae</taxon>
        <taxon>Parasponia</taxon>
    </lineage>
</organism>
<evidence type="ECO:0000313" key="1">
    <source>
        <dbReference type="EMBL" id="PON40758.1"/>
    </source>
</evidence>
<dbReference type="Proteomes" id="UP000237105">
    <property type="component" value="Unassembled WGS sequence"/>
</dbReference>
<sequence length="55" mass="6244">MRIEASSSPLDTIEEIIKSSPKLYYDHSGSTIEANQARILHTFTMYGSSKSFQIY</sequence>
<feature type="non-terminal residue" evidence="1">
    <location>
        <position position="55"/>
    </location>
</feature>
<gene>
    <name evidence="1" type="ORF">PanWU01x14_294490</name>
</gene>
<comment type="caution">
    <text evidence="1">The sequence shown here is derived from an EMBL/GenBank/DDBJ whole genome shotgun (WGS) entry which is preliminary data.</text>
</comment>
<keyword evidence="2" id="KW-1185">Reference proteome</keyword>
<protein>
    <submittedName>
        <fullName evidence="1">Uncharacterized protein</fullName>
    </submittedName>
</protein>
<dbReference type="EMBL" id="JXTB01000432">
    <property type="protein sequence ID" value="PON40758.1"/>
    <property type="molecule type" value="Genomic_DNA"/>
</dbReference>
<evidence type="ECO:0000313" key="2">
    <source>
        <dbReference type="Proteomes" id="UP000237105"/>
    </source>
</evidence>
<name>A0A2P5AW78_PARAD</name>